<sequence length="109" mass="11908">IENKNTFLLSELTDFEKGKIVGARIGGMSVSETAELCNVSARTVMKVMSAYKNYGFAASAQKKKIRKPQKNTVANGKAARAKVVPESKVATQNPDEDMDTPEPKTQEDE</sequence>
<dbReference type="InterPro" id="IPR009057">
    <property type="entry name" value="Homeodomain-like_sf"/>
</dbReference>
<evidence type="ECO:0000313" key="4">
    <source>
        <dbReference type="Proteomes" id="UP000264840"/>
    </source>
</evidence>
<keyword evidence="4" id="KW-1185">Reference proteome</keyword>
<dbReference type="SUPFAM" id="SSF46689">
    <property type="entry name" value="Homeodomain-like"/>
    <property type="match status" value="1"/>
</dbReference>
<organism evidence="3 4">
    <name type="scientific">Haplochromis burtoni</name>
    <name type="common">Burton's mouthbrooder</name>
    <name type="synonym">Chromis burtoni</name>
    <dbReference type="NCBI Taxonomy" id="8153"/>
    <lineage>
        <taxon>Eukaryota</taxon>
        <taxon>Metazoa</taxon>
        <taxon>Chordata</taxon>
        <taxon>Craniata</taxon>
        <taxon>Vertebrata</taxon>
        <taxon>Euteleostomi</taxon>
        <taxon>Actinopterygii</taxon>
        <taxon>Neopterygii</taxon>
        <taxon>Teleostei</taxon>
        <taxon>Neoteleostei</taxon>
        <taxon>Acanthomorphata</taxon>
        <taxon>Ovalentaria</taxon>
        <taxon>Cichlomorphae</taxon>
        <taxon>Cichliformes</taxon>
        <taxon>Cichlidae</taxon>
        <taxon>African cichlids</taxon>
        <taxon>Pseudocrenilabrinae</taxon>
        <taxon>Haplochromini</taxon>
        <taxon>Haplochromis</taxon>
    </lineage>
</organism>
<name>A0A3Q3CJE9_HAPBU</name>
<dbReference type="Ensembl" id="ENSHBUT00000009845.1">
    <property type="protein sequence ID" value="ENSHBUP00000023927.1"/>
    <property type="gene ID" value="ENSHBUG00000005013.1"/>
</dbReference>
<feature type="domain" description="Insertion element IS150 protein InsJ-like helix-turn-helix" evidence="2">
    <location>
        <begin position="16"/>
        <end position="63"/>
    </location>
</feature>
<reference evidence="3" key="1">
    <citation type="submission" date="2025-08" db="UniProtKB">
        <authorList>
            <consortium name="Ensembl"/>
        </authorList>
    </citation>
    <scope>IDENTIFICATION</scope>
</reference>
<evidence type="ECO:0000313" key="3">
    <source>
        <dbReference type="Ensembl" id="ENSHBUP00000023927.1"/>
    </source>
</evidence>
<dbReference type="GeneTree" id="ENSGT00940000177462"/>
<accession>A0A3Q3CJE9</accession>
<dbReference type="Proteomes" id="UP000264840">
    <property type="component" value="Unplaced"/>
</dbReference>
<protein>
    <recommendedName>
        <fullName evidence="2">Insertion element IS150 protein InsJ-like helix-turn-helix domain-containing protein</fullName>
    </recommendedName>
</protein>
<evidence type="ECO:0000256" key="1">
    <source>
        <dbReference type="SAM" id="MobiDB-lite"/>
    </source>
</evidence>
<dbReference type="InterPro" id="IPR055247">
    <property type="entry name" value="InsJ-like_HTH"/>
</dbReference>
<dbReference type="AlphaFoldDB" id="A0A3Q3CJE9"/>
<feature type="region of interest" description="Disordered" evidence="1">
    <location>
        <begin position="62"/>
        <end position="109"/>
    </location>
</feature>
<reference evidence="3" key="2">
    <citation type="submission" date="2025-09" db="UniProtKB">
        <authorList>
            <consortium name="Ensembl"/>
        </authorList>
    </citation>
    <scope>IDENTIFICATION</scope>
</reference>
<dbReference type="OMA" id="KVMSVYN"/>
<proteinExistence type="predicted"/>
<dbReference type="Pfam" id="PF13518">
    <property type="entry name" value="HTH_28"/>
    <property type="match status" value="1"/>
</dbReference>
<evidence type="ECO:0000259" key="2">
    <source>
        <dbReference type="Pfam" id="PF13518"/>
    </source>
</evidence>